<feature type="region of interest" description="Disordered" evidence="4">
    <location>
        <begin position="97"/>
        <end position="334"/>
    </location>
</feature>
<proteinExistence type="predicted"/>
<feature type="region of interest" description="Disordered" evidence="4">
    <location>
        <begin position="401"/>
        <end position="421"/>
    </location>
</feature>
<feature type="domain" description="RGS" evidence="5">
    <location>
        <begin position="452"/>
        <end position="565"/>
    </location>
</feature>
<feature type="compositionally biased region" description="Acidic residues" evidence="4">
    <location>
        <begin position="255"/>
        <end position="280"/>
    </location>
</feature>
<feature type="compositionally biased region" description="Basic and acidic residues" evidence="4">
    <location>
        <begin position="203"/>
        <end position="216"/>
    </location>
</feature>
<evidence type="ECO:0000259" key="5">
    <source>
        <dbReference type="PROSITE" id="PS50132"/>
    </source>
</evidence>
<dbReference type="SUPFAM" id="SSF48097">
    <property type="entry name" value="Regulator of G-protein signaling, RGS"/>
    <property type="match status" value="1"/>
</dbReference>
<dbReference type="PANTHER" id="PTHR47429:SF2">
    <property type="entry name" value="PROTEIN TWIN LOV 1"/>
    <property type="match status" value="1"/>
</dbReference>
<keyword evidence="7" id="KW-1185">Reference proteome</keyword>
<dbReference type="InterPro" id="IPR016137">
    <property type="entry name" value="RGS"/>
</dbReference>
<keyword evidence="3" id="KW-0157">Chromophore</keyword>
<keyword evidence="2" id="KW-0288">FMN</keyword>
<dbReference type="InterPro" id="IPR036305">
    <property type="entry name" value="RGS_sf"/>
</dbReference>
<evidence type="ECO:0000256" key="4">
    <source>
        <dbReference type="SAM" id="MobiDB-lite"/>
    </source>
</evidence>
<feature type="compositionally biased region" description="Low complexity" evidence="4">
    <location>
        <begin position="167"/>
        <end position="179"/>
    </location>
</feature>
<dbReference type="SMART" id="SM00315">
    <property type="entry name" value="RGS"/>
    <property type="match status" value="1"/>
</dbReference>
<evidence type="ECO:0000313" key="6">
    <source>
        <dbReference type="EMBL" id="KAK2595815.1"/>
    </source>
</evidence>
<evidence type="ECO:0000313" key="7">
    <source>
        <dbReference type="Proteomes" id="UP001265746"/>
    </source>
</evidence>
<dbReference type="AlphaFoldDB" id="A0AAD9S0N9"/>
<sequence length="919" mass="101774">MMASDHDQLLDRILPHVDHGAISAAKNTITDFEWDDESDSADFEEPYSLATTRSVLTRTNSDASYGVLNGGLSPSRPLRTKDFEASALEQMADIRETEGHGQTNGAAASAAASVVRSRGDAEPADPPRSKAGSRAGQVASGKSSPHHTRDTSETFGSVDVPLRHSSRPGSGSVGVPSVVDKPLPELKEPRPQHPIIVEGVEQTAHDSIENGDEQAHRGSNSRRSRSPLPPPAPSATPPPIAHKPPPHARRVVYDDFADEDDDDMDDDHEDIEQEDDEDYDDRFVQQPRVAQAYETRRGPPSAHTNNPSSRKKEGRANSIASNTSRGSRAARSRTAALARDYKGLRTPILDHLQMYQDAESKKPLADRIMPPIPQRQTHQKTYRSVDDGMYNDFSMRGNGIGSSAHEAVPGGPIRRRYSDDDVSVRSVRNSISGRTAKSSASQNMPDFFSSEIFQVVLHNPTTSYQLLKFSESRLCAENVEFLSKVDEYRTTLNNLAGQMAFIHKQFISPGSAYQINVNGTLLKKAHKEMKTLISNAFPSMETVFTDLQDQIETLVFQDIYPRFVRHQMALSATRALATDRFKYQGLGDCFCLTNPRVADNPIVFASDGFVKTTGYSRNEIVPRNCRFLQGAHTDRQPVQRLKTAINEEKESVELLLNYKKNGDPFWNLLYVAPLYNQRGKTEFFLGGQVNCSTTIHSNVDVLKVLSTSATSDAEHAEFNKPLPGPQQSNKTSARKTILKALGVRQNGNNVHIPQMDAGMENGVLGRMEGQDLSSQMKEFYTAYSKVSLPSVAQYLALIRFAQANFGQYLVVRASTYVIEFYSEGIVEMLNPANMAGTMVAGSEVFRFFGLNMMAKQSEYKARVRNAIRVGMPISTELRLQTRRSAVFRGDEKFVAHWTPLKDEKAAVHYVVVTVAPLMA</sequence>
<evidence type="ECO:0000256" key="2">
    <source>
        <dbReference type="ARBA" id="ARBA00022643"/>
    </source>
</evidence>
<dbReference type="Gene3D" id="3.30.450.20">
    <property type="entry name" value="PAS domain"/>
    <property type="match status" value="1"/>
</dbReference>
<dbReference type="Gene3D" id="1.10.167.10">
    <property type="entry name" value="Regulator of G-protein Signalling 4, domain 2"/>
    <property type="match status" value="1"/>
</dbReference>
<dbReference type="CDD" id="cd00130">
    <property type="entry name" value="PAS"/>
    <property type="match status" value="1"/>
</dbReference>
<dbReference type="SUPFAM" id="SSF55785">
    <property type="entry name" value="PYP-like sensor domain (PAS domain)"/>
    <property type="match status" value="1"/>
</dbReference>
<reference evidence="6" key="1">
    <citation type="submission" date="2023-06" db="EMBL/GenBank/DDBJ databases">
        <authorList>
            <person name="Noh H."/>
        </authorList>
    </citation>
    <scope>NUCLEOTIDE SEQUENCE</scope>
    <source>
        <strain evidence="6">DUCC20226</strain>
    </source>
</reference>
<dbReference type="Pfam" id="PF00615">
    <property type="entry name" value="RGS"/>
    <property type="match status" value="1"/>
</dbReference>
<dbReference type="InterPro" id="IPR044926">
    <property type="entry name" value="RGS_subdomain_2"/>
</dbReference>
<dbReference type="NCBIfam" id="TIGR00229">
    <property type="entry name" value="sensory_box"/>
    <property type="match status" value="1"/>
</dbReference>
<feature type="compositionally biased region" description="Basic and acidic residues" evidence="4">
    <location>
        <begin position="117"/>
        <end position="128"/>
    </location>
</feature>
<evidence type="ECO:0000256" key="3">
    <source>
        <dbReference type="ARBA" id="ARBA00022991"/>
    </source>
</evidence>
<accession>A0AAD9S0N9</accession>
<name>A0AAD9S0N9_PHOAM</name>
<dbReference type="PROSITE" id="PS50132">
    <property type="entry name" value="RGS"/>
    <property type="match status" value="1"/>
</dbReference>
<organism evidence="6 7">
    <name type="scientific">Phomopsis amygdali</name>
    <name type="common">Fusicoccum amygdali</name>
    <dbReference type="NCBI Taxonomy" id="1214568"/>
    <lineage>
        <taxon>Eukaryota</taxon>
        <taxon>Fungi</taxon>
        <taxon>Dikarya</taxon>
        <taxon>Ascomycota</taxon>
        <taxon>Pezizomycotina</taxon>
        <taxon>Sordariomycetes</taxon>
        <taxon>Sordariomycetidae</taxon>
        <taxon>Diaporthales</taxon>
        <taxon>Diaporthaceae</taxon>
        <taxon>Diaporthe</taxon>
    </lineage>
</organism>
<feature type="compositionally biased region" description="Pro residues" evidence="4">
    <location>
        <begin position="227"/>
        <end position="243"/>
    </location>
</feature>
<evidence type="ECO:0000256" key="1">
    <source>
        <dbReference type="ARBA" id="ARBA00022630"/>
    </source>
</evidence>
<feature type="compositionally biased region" description="Low complexity" evidence="4">
    <location>
        <begin position="106"/>
        <end position="116"/>
    </location>
</feature>
<dbReference type="InterPro" id="IPR000014">
    <property type="entry name" value="PAS"/>
</dbReference>
<dbReference type="PRINTS" id="PR01301">
    <property type="entry name" value="RGSPROTEIN"/>
</dbReference>
<dbReference type="PANTHER" id="PTHR47429">
    <property type="entry name" value="PROTEIN TWIN LOV 1"/>
    <property type="match status" value="1"/>
</dbReference>
<comment type="caution">
    <text evidence="6">The sequence shown here is derived from an EMBL/GenBank/DDBJ whole genome shotgun (WGS) entry which is preliminary data.</text>
</comment>
<dbReference type="Pfam" id="PF13426">
    <property type="entry name" value="PAS_9"/>
    <property type="match status" value="1"/>
</dbReference>
<protein>
    <recommendedName>
        <fullName evidence="5">RGS domain-containing protein</fullName>
    </recommendedName>
</protein>
<dbReference type="InterPro" id="IPR035965">
    <property type="entry name" value="PAS-like_dom_sf"/>
</dbReference>
<keyword evidence="1" id="KW-0285">Flavoprotein</keyword>
<feature type="compositionally biased region" description="Low complexity" evidence="4">
    <location>
        <begin position="320"/>
        <end position="334"/>
    </location>
</feature>
<gene>
    <name evidence="6" type="ORF">N8I77_013608</name>
</gene>
<dbReference type="Proteomes" id="UP001265746">
    <property type="component" value="Unassembled WGS sequence"/>
</dbReference>
<feature type="compositionally biased region" description="Basic and acidic residues" evidence="4">
    <location>
        <begin position="182"/>
        <end position="191"/>
    </location>
</feature>
<dbReference type="EMBL" id="JAUJFL010000013">
    <property type="protein sequence ID" value="KAK2595815.1"/>
    <property type="molecule type" value="Genomic_DNA"/>
</dbReference>
<dbReference type="GO" id="GO:0005634">
    <property type="term" value="C:nucleus"/>
    <property type="evidence" value="ECO:0007669"/>
    <property type="project" value="TreeGrafter"/>
</dbReference>